<dbReference type="AlphaFoldDB" id="A0A239CTS9"/>
<reference evidence="1 2" key="1">
    <citation type="submission" date="2017-06" db="EMBL/GenBank/DDBJ databases">
        <authorList>
            <person name="Kim H.J."/>
            <person name="Triplett B.A."/>
        </authorList>
    </citation>
    <scope>NUCLEOTIDE SEQUENCE [LARGE SCALE GENOMIC DNA]</scope>
    <source>
        <strain evidence="1 2">CGMCC 4.1858</strain>
    </source>
</reference>
<proteinExistence type="predicted"/>
<dbReference type="PANTHER" id="PTHR47691">
    <property type="entry name" value="REGULATOR-RELATED"/>
    <property type="match status" value="1"/>
</dbReference>
<dbReference type="SUPFAM" id="SSF48452">
    <property type="entry name" value="TPR-like"/>
    <property type="match status" value="2"/>
</dbReference>
<dbReference type="InterPro" id="IPR019734">
    <property type="entry name" value="TPR_rpt"/>
</dbReference>
<dbReference type="PANTHER" id="PTHR47691:SF3">
    <property type="entry name" value="HTH-TYPE TRANSCRIPTIONAL REGULATOR RV0890C-RELATED"/>
    <property type="match status" value="1"/>
</dbReference>
<sequence>MLLARVSGSDGGAADAEAATAVVRACGGLPLAIRVAGARAARSRLAVADLARRLEDERTRLDELHFRAWAVRATLGTAYEDLAPRDRRLLRRLGAFPGGEFPVAAAAALAGTGGSEACDGLDRLVDAQLLEGSGGERYRLHDLIRLFALERLAAEEPPGSADRIAERLLDWYAAAARDHPPRWIADEAANLAAVARQGAAAGAHERVFRLAEAAEHGWHLQHYHAQRLRVWRTAEDAGRAAGDARITARAALVIGSIHGADGNLEQAAPLLREAAELAGRTGDTQWEADAHRHLGDVLRQTGGTTGALHHLRRARDLYRGLGMPPEESDALGKLATVHLVRWEFDAAAREAERALALLAGGAGSSPAYAQLRGLAAAAYLRLGRVAEARAAAEEAVAVHRRAGNRLGEAYGLGGLGLVAREEGDTATALACHRTALRLFEELGNAPGTAYARGDLGGLLLLLGDPAAAVREFEAALTVLSGLRHPVAEGLCRLHLAEALVLAGDPVGAAREQRSGEALLAGTDGWPQLDEARARLTALGLPATATS</sequence>
<dbReference type="Pfam" id="PF13424">
    <property type="entry name" value="TPR_12"/>
    <property type="match status" value="2"/>
</dbReference>
<protein>
    <submittedName>
        <fullName evidence="1">Tetratricopeptide repeat-containing protein</fullName>
    </submittedName>
</protein>
<name>A0A239CTS9_9ACTN</name>
<keyword evidence="2" id="KW-1185">Reference proteome</keyword>
<accession>A0A239CTS9</accession>
<organism evidence="1 2">
    <name type="scientific">Actinacidiphila glaucinigra</name>
    <dbReference type="NCBI Taxonomy" id="235986"/>
    <lineage>
        <taxon>Bacteria</taxon>
        <taxon>Bacillati</taxon>
        <taxon>Actinomycetota</taxon>
        <taxon>Actinomycetes</taxon>
        <taxon>Kitasatosporales</taxon>
        <taxon>Streptomycetaceae</taxon>
        <taxon>Actinacidiphila</taxon>
    </lineage>
</organism>
<dbReference type="Gene3D" id="1.25.40.10">
    <property type="entry name" value="Tetratricopeptide repeat domain"/>
    <property type="match status" value="2"/>
</dbReference>
<evidence type="ECO:0000313" key="2">
    <source>
        <dbReference type="Proteomes" id="UP000198280"/>
    </source>
</evidence>
<evidence type="ECO:0000313" key="1">
    <source>
        <dbReference type="EMBL" id="SNS22934.1"/>
    </source>
</evidence>
<dbReference type="EMBL" id="FZOF01000004">
    <property type="protein sequence ID" value="SNS22934.1"/>
    <property type="molecule type" value="Genomic_DNA"/>
</dbReference>
<dbReference type="InterPro" id="IPR011990">
    <property type="entry name" value="TPR-like_helical_dom_sf"/>
</dbReference>
<dbReference type="SMART" id="SM00028">
    <property type="entry name" value="TPR"/>
    <property type="match status" value="5"/>
</dbReference>
<gene>
    <name evidence="1" type="ORF">SAMN05216252_104187</name>
</gene>
<dbReference type="Proteomes" id="UP000198280">
    <property type="component" value="Unassembled WGS sequence"/>
</dbReference>